<dbReference type="Proteomes" id="UP000504607">
    <property type="component" value="Chromosome 13"/>
</dbReference>
<dbReference type="Pfam" id="PF04770">
    <property type="entry name" value="ZF-HD_dimer"/>
    <property type="match status" value="1"/>
</dbReference>
<keyword evidence="4" id="KW-0479">Metal-binding</keyword>
<feature type="compositionally biased region" description="Low complexity" evidence="13">
    <location>
        <begin position="192"/>
        <end position="205"/>
    </location>
</feature>
<dbReference type="KEGG" id="egu:105056264"/>
<dbReference type="GO" id="GO:0005634">
    <property type="term" value="C:nucleus"/>
    <property type="evidence" value="ECO:0007669"/>
    <property type="project" value="UniProtKB-SubCell"/>
</dbReference>
<dbReference type="SUPFAM" id="SSF46689">
    <property type="entry name" value="Homeodomain-like"/>
    <property type="match status" value="1"/>
</dbReference>
<evidence type="ECO:0000256" key="2">
    <source>
        <dbReference type="ARBA" id="ARBA00004123"/>
    </source>
</evidence>
<keyword evidence="9 12" id="KW-0371">Homeobox</keyword>
<evidence type="ECO:0000256" key="3">
    <source>
        <dbReference type="ARBA" id="ARBA00011416"/>
    </source>
</evidence>
<dbReference type="RefSeq" id="XP_010936702.1">
    <property type="nucleotide sequence ID" value="XM_010938400.3"/>
</dbReference>
<evidence type="ECO:0000313" key="17">
    <source>
        <dbReference type="RefSeq" id="XP_010936702.1"/>
    </source>
</evidence>
<dbReference type="PROSITE" id="PS50071">
    <property type="entry name" value="HOMEOBOX_2"/>
    <property type="match status" value="1"/>
</dbReference>
<protein>
    <submittedName>
        <fullName evidence="17">Zinc-finger homeodomain protein 6</fullName>
    </submittedName>
</protein>
<evidence type="ECO:0000256" key="1">
    <source>
        <dbReference type="ARBA" id="ARBA00004049"/>
    </source>
</evidence>
<evidence type="ECO:0000256" key="10">
    <source>
        <dbReference type="ARBA" id="ARBA00023163"/>
    </source>
</evidence>
<evidence type="ECO:0000256" key="12">
    <source>
        <dbReference type="PROSITE-ProRule" id="PRU00108"/>
    </source>
</evidence>
<dbReference type="InParanoid" id="A0A6I9SBJ0"/>
<keyword evidence="11 12" id="KW-0539">Nucleus</keyword>
<evidence type="ECO:0000259" key="15">
    <source>
        <dbReference type="PROSITE" id="PS51523"/>
    </source>
</evidence>
<feature type="DNA-binding region" description="Homeobox" evidence="12">
    <location>
        <begin position="221"/>
        <end position="284"/>
    </location>
</feature>
<evidence type="ECO:0000256" key="8">
    <source>
        <dbReference type="ARBA" id="ARBA00023125"/>
    </source>
</evidence>
<comment type="subcellular location">
    <subcellularLocation>
        <location evidence="2 12">Nucleus</location>
    </subcellularLocation>
</comment>
<dbReference type="PANTHER" id="PTHR31948">
    <property type="entry name" value="ZINC-FINGER HOMEODOMAIN PROTEIN 2"/>
    <property type="match status" value="1"/>
</dbReference>
<feature type="compositionally biased region" description="Low complexity" evidence="13">
    <location>
        <begin position="55"/>
        <end position="70"/>
    </location>
</feature>
<dbReference type="Gene3D" id="1.10.10.60">
    <property type="entry name" value="Homeodomain-like"/>
    <property type="match status" value="1"/>
</dbReference>
<dbReference type="InterPro" id="IPR006456">
    <property type="entry name" value="ZF_HD_homeobox_Cys/His_dimer"/>
</dbReference>
<evidence type="ECO:0000256" key="11">
    <source>
        <dbReference type="ARBA" id="ARBA00023242"/>
    </source>
</evidence>
<dbReference type="GO" id="GO:0050793">
    <property type="term" value="P:regulation of developmental process"/>
    <property type="evidence" value="ECO:0007669"/>
    <property type="project" value="TreeGrafter"/>
</dbReference>
<evidence type="ECO:0000313" key="16">
    <source>
        <dbReference type="Proteomes" id="UP000504607"/>
    </source>
</evidence>
<feature type="domain" description="ZF-HD dimerization-type" evidence="15">
    <location>
        <begin position="89"/>
        <end position="135"/>
    </location>
</feature>
<dbReference type="InterPro" id="IPR001356">
    <property type="entry name" value="HD"/>
</dbReference>
<name>A0A6I9SBJ0_ELAGV</name>
<dbReference type="OrthoDB" id="636896at2759"/>
<evidence type="ECO:0000256" key="5">
    <source>
        <dbReference type="ARBA" id="ARBA00022771"/>
    </source>
</evidence>
<keyword evidence="10" id="KW-0804">Transcription</keyword>
<dbReference type="NCBIfam" id="TIGR01565">
    <property type="entry name" value="homeo_ZF_HD"/>
    <property type="match status" value="1"/>
</dbReference>
<dbReference type="AlphaFoldDB" id="A0A6I9SBJ0"/>
<evidence type="ECO:0000256" key="13">
    <source>
        <dbReference type="SAM" id="MobiDB-lite"/>
    </source>
</evidence>
<comment type="function">
    <text evidence="1">Putative transcription factor.</text>
</comment>
<feature type="region of interest" description="Disordered" evidence="13">
    <location>
        <begin position="160"/>
        <end position="218"/>
    </location>
</feature>
<feature type="region of interest" description="Disordered" evidence="13">
    <location>
        <begin position="1"/>
        <end position="82"/>
    </location>
</feature>
<dbReference type="PANTHER" id="PTHR31948:SF138">
    <property type="entry name" value="ZINC-FINGER HOMEODOMAIN PROTEIN 7"/>
    <property type="match status" value="1"/>
</dbReference>
<keyword evidence="7" id="KW-0805">Transcription regulation</keyword>
<reference evidence="17" key="1">
    <citation type="submission" date="2025-08" db="UniProtKB">
        <authorList>
            <consortium name="RefSeq"/>
        </authorList>
    </citation>
    <scope>IDENTIFICATION</scope>
</reference>
<organism evidence="16 17">
    <name type="scientific">Elaeis guineensis var. tenera</name>
    <name type="common">Oil palm</name>
    <dbReference type="NCBI Taxonomy" id="51953"/>
    <lineage>
        <taxon>Eukaryota</taxon>
        <taxon>Viridiplantae</taxon>
        <taxon>Streptophyta</taxon>
        <taxon>Embryophyta</taxon>
        <taxon>Tracheophyta</taxon>
        <taxon>Spermatophyta</taxon>
        <taxon>Magnoliopsida</taxon>
        <taxon>Liliopsida</taxon>
        <taxon>Arecaceae</taxon>
        <taxon>Arecoideae</taxon>
        <taxon>Cocoseae</taxon>
        <taxon>Elaeidinae</taxon>
        <taxon>Elaeis</taxon>
    </lineage>
</organism>
<dbReference type="GeneID" id="105056264"/>
<dbReference type="GO" id="GO:0008270">
    <property type="term" value="F:zinc ion binding"/>
    <property type="evidence" value="ECO:0007669"/>
    <property type="project" value="UniProtKB-KW"/>
</dbReference>
<accession>A0A6I9SBJ0</accession>
<dbReference type="PROSITE" id="PS51523">
    <property type="entry name" value="ZF_HD_DIMER"/>
    <property type="match status" value="1"/>
</dbReference>
<keyword evidence="5 17" id="KW-0863">Zinc-finger</keyword>
<evidence type="ECO:0000259" key="14">
    <source>
        <dbReference type="PROSITE" id="PS50071"/>
    </source>
</evidence>
<dbReference type="NCBIfam" id="TIGR01566">
    <property type="entry name" value="ZF_HD_prot_N"/>
    <property type="match status" value="1"/>
</dbReference>
<evidence type="ECO:0000256" key="4">
    <source>
        <dbReference type="ARBA" id="ARBA00022723"/>
    </source>
</evidence>
<dbReference type="InterPro" id="IPR009057">
    <property type="entry name" value="Homeodomain-like_sf"/>
</dbReference>
<keyword evidence="8 12" id="KW-0238">DNA-binding</keyword>
<comment type="subunit">
    <text evidence="3">Homo- and heterodimer with other ZFHD proteins.</text>
</comment>
<dbReference type="GO" id="GO:0000976">
    <property type="term" value="F:transcription cis-regulatory region binding"/>
    <property type="evidence" value="ECO:0007669"/>
    <property type="project" value="TreeGrafter"/>
</dbReference>
<dbReference type="InterPro" id="IPR006455">
    <property type="entry name" value="Homeodomain_ZF_HD"/>
</dbReference>
<evidence type="ECO:0000256" key="7">
    <source>
        <dbReference type="ARBA" id="ARBA00023015"/>
    </source>
</evidence>
<evidence type="ECO:0000256" key="6">
    <source>
        <dbReference type="ARBA" id="ARBA00022833"/>
    </source>
</evidence>
<feature type="domain" description="Homeobox" evidence="14">
    <location>
        <begin position="219"/>
        <end position="283"/>
    </location>
</feature>
<dbReference type="FunFam" id="1.10.10.60:FF:000257">
    <property type="entry name" value="Zinc-finger homeodomain protein 2"/>
    <property type="match status" value="1"/>
</dbReference>
<proteinExistence type="predicted"/>
<gene>
    <name evidence="17" type="primary">LOC105056264</name>
</gene>
<keyword evidence="16" id="KW-1185">Reference proteome</keyword>
<dbReference type="GO" id="GO:0003700">
    <property type="term" value="F:DNA-binding transcription factor activity"/>
    <property type="evidence" value="ECO:0007669"/>
    <property type="project" value="TreeGrafter"/>
</dbReference>
<sequence length="293" mass="32114">MDFRRQDEEDEDCDNPNNPPPPPPLIRESAFGRPMLSPASSLLSPRGGGGGGRNGPNPSSTRSTVTISSSGTGGGADPTATEADTTIRYRECLRNHAASLGGHVLDGCCEFMPGSGDDAFKCAACGCHRSFHRIDGDSSPSPSNPNSLYRVHDAARLPLLLPPLHPHPPPPPPPSSYHHHHQKQFFFRSNNAASGGATTESSSEELNAGAGPPQRPYMASKKRFRTKFTAEQKERMLDFAERMGWRIQKQDEALVEDFCAEVGVSRQVLKVWMHNNKHTIRKQQQQGEEHQDM</sequence>
<evidence type="ECO:0000256" key="9">
    <source>
        <dbReference type="ARBA" id="ARBA00023155"/>
    </source>
</evidence>
<feature type="compositionally biased region" description="Pro residues" evidence="13">
    <location>
        <begin position="160"/>
        <end position="175"/>
    </location>
</feature>
<keyword evidence="6" id="KW-0862">Zinc</keyword>